<dbReference type="OrthoDB" id="5356111at2759"/>
<feature type="region of interest" description="Disordered" evidence="12">
    <location>
        <begin position="651"/>
        <end position="689"/>
    </location>
</feature>
<comment type="caution">
    <text evidence="13">The sequence shown here is derived from an EMBL/GenBank/DDBJ whole genome shotgun (WGS) entry which is preliminary data.</text>
</comment>
<feature type="transmembrane region" description="Helical" evidence="11">
    <location>
        <begin position="327"/>
        <end position="352"/>
    </location>
</feature>
<keyword evidence="5 11" id="KW-1003">Cell membrane</keyword>
<dbReference type="AlphaFoldDB" id="A0A1Q2YBU0"/>
<dbReference type="GO" id="GO:0032220">
    <property type="term" value="P:plasma membrane fusion involved in cytogamy"/>
    <property type="evidence" value="ECO:0007669"/>
    <property type="project" value="TreeGrafter"/>
</dbReference>
<keyword evidence="6 11" id="KW-0812">Transmembrane</keyword>
<feature type="transmembrane region" description="Helical" evidence="11">
    <location>
        <begin position="524"/>
        <end position="548"/>
    </location>
</feature>
<organism evidence="13 14">
    <name type="scientific">Pichia membranifaciens</name>
    <dbReference type="NCBI Taxonomy" id="4926"/>
    <lineage>
        <taxon>Eukaryota</taxon>
        <taxon>Fungi</taxon>
        <taxon>Dikarya</taxon>
        <taxon>Ascomycota</taxon>
        <taxon>Saccharomycotina</taxon>
        <taxon>Pichiomycetes</taxon>
        <taxon>Pichiales</taxon>
        <taxon>Pichiaceae</taxon>
        <taxon>Pichia</taxon>
    </lineage>
</organism>
<comment type="subcellular location">
    <subcellularLocation>
        <location evidence="2 11">Cell membrane</location>
        <topology evidence="2 11">Multi-pass membrane protein</topology>
    </subcellularLocation>
</comment>
<evidence type="ECO:0000256" key="6">
    <source>
        <dbReference type="ARBA" id="ARBA00022692"/>
    </source>
</evidence>
<dbReference type="EMBL" id="BDGI01000016">
    <property type="protein sequence ID" value="GAV27004.1"/>
    <property type="molecule type" value="Genomic_DNA"/>
</dbReference>
<feature type="compositionally biased region" description="Low complexity" evidence="12">
    <location>
        <begin position="651"/>
        <end position="665"/>
    </location>
</feature>
<dbReference type="PANTHER" id="PTHR31030">
    <property type="entry name" value="PLASMA MEMBRANE FUSION PROTEIN PRM1"/>
    <property type="match status" value="1"/>
</dbReference>
<gene>
    <name evidence="13" type="ORF">PMKS-000465</name>
</gene>
<name>A0A1Q2YBU0_9ASCO</name>
<evidence type="ECO:0000256" key="8">
    <source>
        <dbReference type="ARBA" id="ARBA00022989"/>
    </source>
</evidence>
<dbReference type="GO" id="GO:0005886">
    <property type="term" value="C:plasma membrane"/>
    <property type="evidence" value="ECO:0007669"/>
    <property type="project" value="UniProtKB-SubCell"/>
</dbReference>
<evidence type="ECO:0000256" key="1">
    <source>
        <dbReference type="ARBA" id="ARBA00002512"/>
    </source>
</evidence>
<dbReference type="Proteomes" id="UP000186136">
    <property type="component" value="Unassembled WGS sequence"/>
</dbReference>
<dbReference type="InterPro" id="IPR026777">
    <property type="entry name" value="PRM1"/>
</dbReference>
<evidence type="ECO:0000256" key="11">
    <source>
        <dbReference type="RuleBase" id="RU366035"/>
    </source>
</evidence>
<evidence type="ECO:0000256" key="9">
    <source>
        <dbReference type="ARBA" id="ARBA00023136"/>
    </source>
</evidence>
<proteinExistence type="inferred from homology"/>
<dbReference type="GO" id="GO:0043332">
    <property type="term" value="C:mating projection tip"/>
    <property type="evidence" value="ECO:0007669"/>
    <property type="project" value="UniProtKB-UniRule"/>
</dbReference>
<dbReference type="PANTHER" id="PTHR31030:SF1">
    <property type="entry name" value="PLASMA MEMBRANE FUSION PROTEIN PRM1"/>
    <property type="match status" value="1"/>
</dbReference>
<keyword evidence="8 11" id="KW-1133">Transmembrane helix</keyword>
<comment type="similarity">
    <text evidence="3 11">Belongs to the PRM1 family.</text>
</comment>
<keyword evidence="10" id="KW-0325">Glycoprotein</keyword>
<evidence type="ECO:0000256" key="4">
    <source>
        <dbReference type="ARBA" id="ARBA00017621"/>
    </source>
</evidence>
<evidence type="ECO:0000313" key="14">
    <source>
        <dbReference type="Proteomes" id="UP000186136"/>
    </source>
</evidence>
<reference evidence="13 14" key="1">
    <citation type="submission" date="2016-08" db="EMBL/GenBank/DDBJ databases">
        <title>Whole genome shotgun sequence of Pichia membranifaciens KS47-1.</title>
        <authorList>
            <person name="Konishi M."/>
            <person name="Ishida M."/>
            <person name="Arakawa T."/>
            <person name="Kato Y."/>
            <person name="Horiuchi J."/>
        </authorList>
    </citation>
    <scope>NUCLEOTIDE SEQUENCE [LARGE SCALE GENOMIC DNA]</scope>
    <source>
        <strain evidence="13 14">KS47-1</strain>
    </source>
</reference>
<sequence length="707" mass="79930">MALVSNVIIAKSIEAANKGLVKTLQLMISASENLIYFVIDLSIGTYACLLTAAIDDTVISALNATESIITVANETLVSFATDLNDGLQDLSTALNELVDTAEDTGDALKRLFGDKSSKKNISSVEQHMSHINLTISSMKDWEIPGSINDKIENLKGDVLNFTDVQYYTRKIIDKPFTELKRQVSSHLNETFDADDMFVPEMVSLDFSDGTDQIHKLYSELIRMAKTTTHVIMGLVLFAILILILYEYYIELKDWRRVKEASKHLNYANESYINTTSKRKYNIEVIKSMQDRQSNFIGNIITQKILRLKSPVAVNNTRWIINYAASPFLLPFLLIGILGVVSVVCQYVVLALISRVDIATASKNIFNSTEIEVYAKFNSSMNRWTNETNLYMNDYENNVNDNLFSWVVTAATTINDTVSEFDEKMNNALDSLFKGTPLYQPIEQIVGCVIESKIRKIEKAMTWLEENAKFSMPELDPKQIMRKMMEIESSNASSSLGDDAEKFKSKAKTLLHDAIRFYKSECLTLLYLSIGIIVVWFLFFSVGLIILFLKERNIRKSEKKALEVDDRNKENFDSTIEIPFDGSTLRSVYSDEFGEHHMFSVSHILQNFKDKYLKKKEDYSRTPTEPQPEEKDGSLYDNYDTFLCQAVAEVSMDSTNSTGDSTSTSNPVDEKGDNEEDGKSDQDTYNDGTLSIIGENIASVAHAKRWSP</sequence>
<evidence type="ECO:0000256" key="12">
    <source>
        <dbReference type="SAM" id="MobiDB-lite"/>
    </source>
</evidence>
<evidence type="ECO:0000256" key="10">
    <source>
        <dbReference type="ARBA" id="ARBA00023180"/>
    </source>
</evidence>
<comment type="caution">
    <text evidence="11">Lacks conserved residue(s) required for the propagation of feature annotation.</text>
</comment>
<feature type="transmembrane region" description="Helical" evidence="11">
    <location>
        <begin position="230"/>
        <end position="248"/>
    </location>
</feature>
<evidence type="ECO:0000256" key="2">
    <source>
        <dbReference type="ARBA" id="ARBA00004651"/>
    </source>
</evidence>
<comment type="function">
    <text evidence="1 11">Involved in cell fusion during mating by stabilizing the plasma membrane fusion event.</text>
</comment>
<keyword evidence="14" id="KW-1185">Reference proteome</keyword>
<accession>A0A1Q2YBU0</accession>
<keyword evidence="9 11" id="KW-0472">Membrane</keyword>
<evidence type="ECO:0000256" key="3">
    <source>
        <dbReference type="ARBA" id="ARBA00010780"/>
    </source>
</evidence>
<keyword evidence="7 11" id="KW-0184">Conjugation</keyword>
<evidence type="ECO:0000256" key="7">
    <source>
        <dbReference type="ARBA" id="ARBA00022971"/>
    </source>
</evidence>
<protein>
    <recommendedName>
        <fullName evidence="4 11">Plasma membrane fusion protein PRM1</fullName>
    </recommendedName>
</protein>
<evidence type="ECO:0000313" key="13">
    <source>
        <dbReference type="EMBL" id="GAV27004.1"/>
    </source>
</evidence>
<evidence type="ECO:0000256" key="5">
    <source>
        <dbReference type="ARBA" id="ARBA00022475"/>
    </source>
</evidence>